<evidence type="ECO:0000256" key="1">
    <source>
        <dbReference type="SAM" id="MobiDB-lite"/>
    </source>
</evidence>
<proteinExistence type="predicted"/>
<gene>
    <name evidence="2" type="ORF">HDID_LOCUS2702</name>
</gene>
<evidence type="ECO:0000313" key="3">
    <source>
        <dbReference type="Proteomes" id="UP000274504"/>
    </source>
</evidence>
<organism evidence="4">
    <name type="scientific">Hymenolepis diminuta</name>
    <name type="common">Rat tapeworm</name>
    <dbReference type="NCBI Taxonomy" id="6216"/>
    <lineage>
        <taxon>Eukaryota</taxon>
        <taxon>Metazoa</taxon>
        <taxon>Spiralia</taxon>
        <taxon>Lophotrochozoa</taxon>
        <taxon>Platyhelminthes</taxon>
        <taxon>Cestoda</taxon>
        <taxon>Eucestoda</taxon>
        <taxon>Cyclophyllidea</taxon>
        <taxon>Hymenolepididae</taxon>
        <taxon>Hymenolepis</taxon>
    </lineage>
</organism>
<name>A0A0R3SDE7_HYMDI</name>
<evidence type="ECO:0000313" key="2">
    <source>
        <dbReference type="EMBL" id="VDL21195.1"/>
    </source>
</evidence>
<accession>A0A0R3SDE7</accession>
<reference evidence="2 3" key="2">
    <citation type="submission" date="2018-11" db="EMBL/GenBank/DDBJ databases">
        <authorList>
            <consortium name="Pathogen Informatics"/>
        </authorList>
    </citation>
    <scope>NUCLEOTIDE SEQUENCE [LARGE SCALE GENOMIC DNA]</scope>
</reference>
<dbReference type="AlphaFoldDB" id="A0A0R3SDE7"/>
<reference evidence="4" key="1">
    <citation type="submission" date="2017-02" db="UniProtKB">
        <authorList>
            <consortium name="WormBaseParasite"/>
        </authorList>
    </citation>
    <scope>IDENTIFICATION</scope>
</reference>
<dbReference type="Proteomes" id="UP000274504">
    <property type="component" value="Unassembled WGS sequence"/>
</dbReference>
<dbReference type="WBParaSite" id="HDID_0000270401-mRNA-1">
    <property type="protein sequence ID" value="HDID_0000270401-mRNA-1"/>
    <property type="gene ID" value="HDID_0000270401"/>
</dbReference>
<feature type="region of interest" description="Disordered" evidence="1">
    <location>
        <begin position="20"/>
        <end position="47"/>
    </location>
</feature>
<dbReference type="OrthoDB" id="6285742at2759"/>
<protein>
    <submittedName>
        <fullName evidence="2 4">Uncharacterized protein</fullName>
    </submittedName>
</protein>
<dbReference type="EMBL" id="UYSG01000705">
    <property type="protein sequence ID" value="VDL21195.1"/>
    <property type="molecule type" value="Genomic_DNA"/>
</dbReference>
<evidence type="ECO:0000313" key="4">
    <source>
        <dbReference type="WBParaSite" id="HDID_0000270401-mRNA-1"/>
    </source>
</evidence>
<sequence length="196" mass="21669">MSRGLVVNLNLELNHEPRAFNLRGPENTDHLSAEGTHSPPDNCPTNIRSSHRCRQVSSEVAGKPPQFINNHVVLLDHVENAIHIFSKFVNSSVDRQEGMDNKEDDESDLSEISALIPEALAGLAAAVNDLRARLFCDTDGNDDDDDEDEVGDDVNILSTNFRRCFLNPQKTTLSPLGFTINLQSDENSDEVSESEI</sequence>